<name>A0ABT2K859_9RHOB</name>
<dbReference type="InterPro" id="IPR006016">
    <property type="entry name" value="UspA"/>
</dbReference>
<evidence type="ECO:0000256" key="1">
    <source>
        <dbReference type="ARBA" id="ARBA00008791"/>
    </source>
</evidence>
<organism evidence="3 4">
    <name type="scientific">Paracoccus maritimus</name>
    <dbReference type="NCBI Taxonomy" id="2933292"/>
    <lineage>
        <taxon>Bacteria</taxon>
        <taxon>Pseudomonadati</taxon>
        <taxon>Pseudomonadota</taxon>
        <taxon>Alphaproteobacteria</taxon>
        <taxon>Rhodobacterales</taxon>
        <taxon>Paracoccaceae</taxon>
        <taxon>Paracoccus</taxon>
    </lineage>
</organism>
<dbReference type="InterPro" id="IPR014729">
    <property type="entry name" value="Rossmann-like_a/b/a_fold"/>
</dbReference>
<reference evidence="3 4" key="1">
    <citation type="submission" date="2022-04" db="EMBL/GenBank/DDBJ databases">
        <title>Paracoccus sp. YLB-12 draft genome sequence.</title>
        <authorList>
            <person name="Yu L."/>
        </authorList>
    </citation>
    <scope>NUCLEOTIDE SEQUENCE [LARGE SCALE GENOMIC DNA]</scope>
    <source>
        <strain evidence="3 4">YLB-12</strain>
    </source>
</reference>
<protein>
    <submittedName>
        <fullName evidence="3">Universal stress protein</fullName>
    </submittedName>
</protein>
<evidence type="ECO:0000313" key="3">
    <source>
        <dbReference type="EMBL" id="MCT4332703.1"/>
    </source>
</evidence>
<comment type="caution">
    <text evidence="3">The sequence shown here is derived from an EMBL/GenBank/DDBJ whole genome shotgun (WGS) entry which is preliminary data.</text>
</comment>
<comment type="similarity">
    <text evidence="1">Belongs to the universal stress protein A family.</text>
</comment>
<dbReference type="InterPro" id="IPR006015">
    <property type="entry name" value="Universal_stress_UspA"/>
</dbReference>
<dbReference type="RefSeq" id="WP_260276581.1">
    <property type="nucleotide sequence ID" value="NZ_JANAVZ010000003.1"/>
</dbReference>
<dbReference type="Gene3D" id="3.40.50.620">
    <property type="entry name" value="HUPs"/>
    <property type="match status" value="1"/>
</dbReference>
<dbReference type="SUPFAM" id="SSF52402">
    <property type="entry name" value="Adenine nucleotide alpha hydrolases-like"/>
    <property type="match status" value="1"/>
</dbReference>
<gene>
    <name evidence="3" type="ORF">MU516_07460</name>
</gene>
<keyword evidence="4" id="KW-1185">Reference proteome</keyword>
<evidence type="ECO:0000313" key="4">
    <source>
        <dbReference type="Proteomes" id="UP001320702"/>
    </source>
</evidence>
<proteinExistence type="inferred from homology"/>
<dbReference type="PRINTS" id="PR01438">
    <property type="entry name" value="UNVRSLSTRESS"/>
</dbReference>
<feature type="domain" description="UspA" evidence="2">
    <location>
        <begin position="1"/>
        <end position="137"/>
    </location>
</feature>
<accession>A0ABT2K859</accession>
<dbReference type="CDD" id="cd00293">
    <property type="entry name" value="USP-like"/>
    <property type="match status" value="1"/>
</dbReference>
<evidence type="ECO:0000259" key="2">
    <source>
        <dbReference type="Pfam" id="PF00582"/>
    </source>
</evidence>
<dbReference type="EMBL" id="JANAVZ010000003">
    <property type="protein sequence ID" value="MCT4332703.1"/>
    <property type="molecule type" value="Genomic_DNA"/>
</dbReference>
<dbReference type="Proteomes" id="UP001320702">
    <property type="component" value="Unassembled WGS sequence"/>
</dbReference>
<dbReference type="Pfam" id="PF00582">
    <property type="entry name" value="Usp"/>
    <property type="match status" value="1"/>
</dbReference>
<sequence>MFSKIMIPVDLSHWDKMARPIEIAMELARSHDADILLVSVESDHPSSIAHNPQEFRQKLSAAAKELASRSGLAVESQAIICSDPTSEMSQQLLHAADESGTDLIVMATHIPGLMDHVFASHGGHVARYAKISVFLVR</sequence>